<organism evidence="2 3">
    <name type="scientific">Aneurinibacillus danicus</name>
    <dbReference type="NCBI Taxonomy" id="267746"/>
    <lineage>
        <taxon>Bacteria</taxon>
        <taxon>Bacillati</taxon>
        <taxon>Bacillota</taxon>
        <taxon>Bacilli</taxon>
        <taxon>Bacillales</taxon>
        <taxon>Paenibacillaceae</taxon>
        <taxon>Aneurinibacillus group</taxon>
        <taxon>Aneurinibacillus</taxon>
    </lineage>
</organism>
<feature type="transmembrane region" description="Helical" evidence="1">
    <location>
        <begin position="165"/>
        <end position="195"/>
    </location>
</feature>
<name>A0A511VEB5_9BACL</name>
<keyword evidence="1" id="KW-1133">Transmembrane helix</keyword>
<feature type="transmembrane region" description="Helical" evidence="1">
    <location>
        <begin position="131"/>
        <end position="153"/>
    </location>
</feature>
<evidence type="ECO:0000313" key="2">
    <source>
        <dbReference type="EMBL" id="GEN35903.1"/>
    </source>
</evidence>
<dbReference type="OrthoDB" id="2676633at2"/>
<feature type="transmembrane region" description="Helical" evidence="1">
    <location>
        <begin position="309"/>
        <end position="329"/>
    </location>
</feature>
<comment type="caution">
    <text evidence="2">The sequence shown here is derived from an EMBL/GenBank/DDBJ whole genome shotgun (WGS) entry which is preliminary data.</text>
</comment>
<reference evidence="2 3" key="1">
    <citation type="submission" date="2019-07" db="EMBL/GenBank/DDBJ databases">
        <title>Whole genome shotgun sequence of Aneurinibacillus danicus NBRC 102444.</title>
        <authorList>
            <person name="Hosoyama A."/>
            <person name="Uohara A."/>
            <person name="Ohji S."/>
            <person name="Ichikawa N."/>
        </authorList>
    </citation>
    <scope>NUCLEOTIDE SEQUENCE [LARGE SCALE GENOMIC DNA]</scope>
    <source>
        <strain evidence="2 3">NBRC 102444</strain>
    </source>
</reference>
<dbReference type="Proteomes" id="UP000321157">
    <property type="component" value="Unassembled WGS sequence"/>
</dbReference>
<protein>
    <recommendedName>
        <fullName evidence="4">Glycosyltransferase RgtA/B/C/D-like domain-containing protein</fullName>
    </recommendedName>
</protein>
<feature type="transmembrane region" description="Helical" evidence="1">
    <location>
        <begin position="341"/>
        <end position="359"/>
    </location>
</feature>
<accession>A0A511VEB5</accession>
<keyword evidence="1" id="KW-0812">Transmembrane</keyword>
<evidence type="ECO:0008006" key="4">
    <source>
        <dbReference type="Google" id="ProtNLM"/>
    </source>
</evidence>
<proteinExistence type="predicted"/>
<feature type="transmembrane region" description="Helical" evidence="1">
    <location>
        <begin position="201"/>
        <end position="219"/>
    </location>
</feature>
<keyword evidence="3" id="KW-1185">Reference proteome</keyword>
<feature type="transmembrane region" description="Helical" evidence="1">
    <location>
        <begin position="279"/>
        <end position="297"/>
    </location>
</feature>
<dbReference type="RefSeq" id="WP_146811411.1">
    <property type="nucleotide sequence ID" value="NZ_BJXX01000158.1"/>
</dbReference>
<feature type="transmembrane region" description="Helical" evidence="1">
    <location>
        <begin position="366"/>
        <end position="385"/>
    </location>
</feature>
<feature type="transmembrane region" description="Helical" evidence="1">
    <location>
        <begin position="78"/>
        <end position="100"/>
    </location>
</feature>
<keyword evidence="1" id="KW-0472">Membrane</keyword>
<feature type="transmembrane region" description="Helical" evidence="1">
    <location>
        <begin position="107"/>
        <end position="125"/>
    </location>
</feature>
<feature type="transmembrane region" description="Helical" evidence="1">
    <location>
        <begin position="12"/>
        <end position="27"/>
    </location>
</feature>
<dbReference type="EMBL" id="BJXX01000158">
    <property type="protein sequence ID" value="GEN35903.1"/>
    <property type="molecule type" value="Genomic_DNA"/>
</dbReference>
<dbReference type="AlphaFoldDB" id="A0A511VEB5"/>
<evidence type="ECO:0000313" key="3">
    <source>
        <dbReference type="Proteomes" id="UP000321157"/>
    </source>
</evidence>
<evidence type="ECO:0000256" key="1">
    <source>
        <dbReference type="SAM" id="Phobius"/>
    </source>
</evidence>
<gene>
    <name evidence="2" type="ORF">ADA01nite_33630</name>
</gene>
<sequence>MGKTRTTRLSPWFWLLFGAAMVLKYGYEKFRYYPVLDDWIQYGAFQLYDDPFRQIFLNYSYHTRPLASLFDLYVWGKFWPNLIGAFILITIIHFVSCYLLYRIFDRLGLPSLGTLAAVLFGLLPLGSEATYWLSASSRLVVGLFLMLCSLYFLAASFDAKKKAGYLIGFAVFQLLSFGFYEQIIAMGAACSLLLLLWKKKWWQVFLPILNVGIIGAYYVVFKEGGNTETRGQLVPGERLLVHTGGVFHEFYDIVVLLHAKFYSVGLGRGLRLLMENESYVYLLLTGVVSLVIGWMTFRMLREEDGLRRPGVQILIGILLAVIPLTPFFILDQSGLALRNVFPSLIGLALMIDGLLLSITKSGAGKAVYGAAVACLTFVFIVVNVAEVVDYKNVSQADRHVAEQIISLGKQAKKINGKYPVYLFGAEPELVKVGVPFLNHGRNTTSSDWAMAGVMRAVGGTRYYPAVTPVTVRDDIIIPEKNINRGLLLGLEPDLRVVSLRPVKRPNGDYHLLREDGTRFGIYFIDKQYFRKW</sequence>